<dbReference type="Pfam" id="PF11229">
    <property type="entry name" value="Focadhesin"/>
    <property type="match status" value="1"/>
</dbReference>
<reference evidence="2" key="2">
    <citation type="submission" date="2020-05" db="UniProtKB">
        <authorList>
            <consortium name="EnsemblMetazoa"/>
        </authorList>
    </citation>
    <scope>IDENTIFICATION</scope>
    <source>
        <strain evidence="2">maculatus3</strain>
    </source>
</reference>
<name>A0A182SNR2_9DIPT</name>
<sequence>AADSAGSVPPECWIQLLQYTNHAAIEAAGDLLGHYITHEIKNYRGGIYQTPAGRPEPSNLKYLPRASILSTIVNYLILQSTKFTKSETTAELVLVEMLRIVAKPYPKPIPPLNWCFLHEYFHHCFEMRDACLQIAIKQMPFSGTAKRLVENYLNELCETIMLEEDLVKIYSSIADITEAVQTDVYKQFVHLSLQYLAERAEDKQFPDSTPFIQTIALIGGALQREKKYENEDNFYLLCATLENFFMRFDLGSEVFKKYIEVLVHLPEQHFIELLKPSTWNTGGMNVEKLEKTIYLQFAFHQYNPAAKSLQFLGLPDIISTVAKHSPADGSLSAFFLQEWYSFVELFARNDEDQSDAKALVEFIVELIGLI</sequence>
<dbReference type="Proteomes" id="UP000075901">
    <property type="component" value="Unassembled WGS sequence"/>
</dbReference>
<accession>A0A182SNR2</accession>
<dbReference type="VEuPathDB" id="VectorBase:AMAM010421"/>
<evidence type="ECO:0000259" key="1">
    <source>
        <dbReference type="Pfam" id="PF11229"/>
    </source>
</evidence>
<dbReference type="AlphaFoldDB" id="A0A182SNR2"/>
<proteinExistence type="predicted"/>
<feature type="domain" description="Focadhesin C-terminal" evidence="1">
    <location>
        <begin position="57"/>
        <end position="370"/>
    </location>
</feature>
<dbReference type="InterPro" id="IPR021392">
    <property type="entry name" value="Focadhesin_C"/>
</dbReference>
<evidence type="ECO:0000313" key="3">
    <source>
        <dbReference type="Proteomes" id="UP000075901"/>
    </source>
</evidence>
<protein>
    <recommendedName>
        <fullName evidence="1">Focadhesin C-terminal domain-containing protein</fullName>
    </recommendedName>
</protein>
<dbReference type="EnsemblMetazoa" id="AMAM010421-RA">
    <property type="protein sequence ID" value="AMAM010421-PA"/>
    <property type="gene ID" value="AMAM010421"/>
</dbReference>
<reference evidence="3" key="1">
    <citation type="submission" date="2013-09" db="EMBL/GenBank/DDBJ databases">
        <title>The Genome Sequence of Anopheles maculatus species B.</title>
        <authorList>
            <consortium name="The Broad Institute Genomics Platform"/>
            <person name="Neafsey D.E."/>
            <person name="Besansky N."/>
            <person name="Howell P."/>
            <person name="Walton C."/>
            <person name="Young S.K."/>
            <person name="Zeng Q."/>
            <person name="Gargeya S."/>
            <person name="Fitzgerald M."/>
            <person name="Haas B."/>
            <person name="Abouelleil A."/>
            <person name="Allen A.W."/>
            <person name="Alvarado L."/>
            <person name="Arachchi H.M."/>
            <person name="Berlin A.M."/>
            <person name="Chapman S.B."/>
            <person name="Gainer-Dewar J."/>
            <person name="Goldberg J."/>
            <person name="Griggs A."/>
            <person name="Gujja S."/>
            <person name="Hansen M."/>
            <person name="Howarth C."/>
            <person name="Imamovic A."/>
            <person name="Ireland A."/>
            <person name="Larimer J."/>
            <person name="McCowan C."/>
            <person name="Murphy C."/>
            <person name="Pearson M."/>
            <person name="Poon T.W."/>
            <person name="Priest M."/>
            <person name="Roberts A."/>
            <person name="Saif S."/>
            <person name="Shea T."/>
            <person name="Sisk P."/>
            <person name="Sykes S."/>
            <person name="Wortman J."/>
            <person name="Nusbaum C."/>
            <person name="Birren B."/>
        </authorList>
    </citation>
    <scope>NUCLEOTIDE SEQUENCE [LARGE SCALE GENOMIC DNA]</scope>
    <source>
        <strain evidence="3">maculatus3</strain>
    </source>
</reference>
<evidence type="ECO:0000313" key="2">
    <source>
        <dbReference type="EnsemblMetazoa" id="AMAM010421-PA"/>
    </source>
</evidence>
<organism evidence="2 3">
    <name type="scientific">Anopheles maculatus</name>
    <dbReference type="NCBI Taxonomy" id="74869"/>
    <lineage>
        <taxon>Eukaryota</taxon>
        <taxon>Metazoa</taxon>
        <taxon>Ecdysozoa</taxon>
        <taxon>Arthropoda</taxon>
        <taxon>Hexapoda</taxon>
        <taxon>Insecta</taxon>
        <taxon>Pterygota</taxon>
        <taxon>Neoptera</taxon>
        <taxon>Endopterygota</taxon>
        <taxon>Diptera</taxon>
        <taxon>Nematocera</taxon>
        <taxon>Culicoidea</taxon>
        <taxon>Culicidae</taxon>
        <taxon>Anophelinae</taxon>
        <taxon>Anopheles</taxon>
        <taxon>Anopheles maculatus group</taxon>
    </lineage>
</organism>
<keyword evidence="3" id="KW-1185">Reference proteome</keyword>